<dbReference type="eggNOG" id="COG2329">
    <property type="taxonomic scope" value="Bacteria"/>
</dbReference>
<organism evidence="2 3">
    <name type="scientific">Sphingobium herbicidovorans (strain ATCC 700291 / DSM 11019 / CCUG 56400 / KCTC 2939 / LMG 18315 / NBRC 16415 / MH)</name>
    <name type="common">Sphingomonas herbicidovorans</name>
    <dbReference type="NCBI Taxonomy" id="1219045"/>
    <lineage>
        <taxon>Bacteria</taxon>
        <taxon>Pseudomonadati</taxon>
        <taxon>Pseudomonadota</taxon>
        <taxon>Alphaproteobacteria</taxon>
        <taxon>Sphingomonadales</taxon>
        <taxon>Sphingomonadaceae</taxon>
        <taxon>Sphingobium</taxon>
    </lineage>
</organism>
<keyword evidence="2" id="KW-0560">Oxidoreductase</keyword>
<dbReference type="Gene3D" id="3.30.70.100">
    <property type="match status" value="1"/>
</dbReference>
<gene>
    <name evidence="2" type="ORF">BV98_000112</name>
</gene>
<keyword evidence="2" id="KW-0503">Monooxygenase</keyword>
<accession>A0A086PEP5</accession>
<dbReference type="Pfam" id="PF03992">
    <property type="entry name" value="ABM"/>
    <property type="match status" value="1"/>
</dbReference>
<dbReference type="SUPFAM" id="SSF54909">
    <property type="entry name" value="Dimeric alpha+beta barrel"/>
    <property type="match status" value="1"/>
</dbReference>
<dbReference type="RefSeq" id="WP_037461595.1">
    <property type="nucleotide sequence ID" value="NZ_BCZD01000001.1"/>
</dbReference>
<evidence type="ECO:0000313" key="3">
    <source>
        <dbReference type="Proteomes" id="UP000024284"/>
    </source>
</evidence>
<reference evidence="2" key="1">
    <citation type="submission" date="2014-08" db="EMBL/GenBank/DDBJ databases">
        <title>Draft genome sequences of Sphingobium herbicidovorans.</title>
        <authorList>
            <person name="Gan H.M."/>
            <person name="Gan H.Y."/>
            <person name="Savka M.A."/>
        </authorList>
    </citation>
    <scope>NUCLEOTIDE SEQUENCE [LARGE SCALE GENOMIC DNA]</scope>
    <source>
        <strain evidence="2">NBRC 16415</strain>
    </source>
</reference>
<dbReference type="Proteomes" id="UP000024284">
    <property type="component" value="Unassembled WGS sequence"/>
</dbReference>
<dbReference type="GO" id="GO:0004497">
    <property type="term" value="F:monooxygenase activity"/>
    <property type="evidence" value="ECO:0007669"/>
    <property type="project" value="UniProtKB-KW"/>
</dbReference>
<dbReference type="EMBL" id="JFZA02000001">
    <property type="protein sequence ID" value="KFG91863.1"/>
    <property type="molecule type" value="Genomic_DNA"/>
</dbReference>
<dbReference type="PATRIC" id="fig|1219045.3.peg.116"/>
<keyword evidence="3" id="KW-1185">Reference proteome</keyword>
<dbReference type="OrthoDB" id="6105906at2"/>
<protein>
    <submittedName>
        <fullName evidence="2">Antibiotic biosynthesis monooxygenase</fullName>
    </submittedName>
</protein>
<evidence type="ECO:0000313" key="2">
    <source>
        <dbReference type="EMBL" id="KFG91863.1"/>
    </source>
</evidence>
<feature type="domain" description="ABM" evidence="1">
    <location>
        <begin position="1"/>
        <end position="64"/>
    </location>
</feature>
<dbReference type="STRING" id="76947.GCA_002080435_00908"/>
<dbReference type="InterPro" id="IPR007138">
    <property type="entry name" value="ABM_dom"/>
</dbReference>
<dbReference type="AlphaFoldDB" id="A0A086PEP5"/>
<comment type="caution">
    <text evidence="2">The sequence shown here is derived from an EMBL/GenBank/DDBJ whole genome shotgun (WGS) entry which is preliminary data.</text>
</comment>
<dbReference type="InterPro" id="IPR011008">
    <property type="entry name" value="Dimeric_a/b-barrel"/>
</dbReference>
<evidence type="ECO:0000259" key="1">
    <source>
        <dbReference type="Pfam" id="PF03992"/>
    </source>
</evidence>
<proteinExistence type="predicted"/>
<sequence length="116" mass="13495">MFVAVYWWRVHPGKEDQFRAAWRRGTDLIREKYGSYGSRLHRDADGRFVGYAEWPDEETWRAAFDQKMVYDEPETRAAFVDAIAEVPADADPIFTMTVTDDLLLRARPFDSSLDGE</sequence>
<name>A0A086PEP5_SPHHM</name>